<evidence type="ECO:0000256" key="1">
    <source>
        <dbReference type="ARBA" id="ARBA00000900"/>
    </source>
</evidence>
<feature type="domain" description="DUF2921" evidence="13">
    <location>
        <begin position="407"/>
        <end position="585"/>
    </location>
</feature>
<evidence type="ECO:0000256" key="9">
    <source>
        <dbReference type="ARBA" id="ARBA00023136"/>
    </source>
</evidence>
<feature type="chain" id="PRO_5002346998" description="RING-type E3 ubiquitin transferase" evidence="11">
    <location>
        <begin position="28"/>
        <end position="907"/>
    </location>
</feature>
<dbReference type="Proteomes" id="UP000032180">
    <property type="component" value="Chromosome 1"/>
</dbReference>
<dbReference type="HOGENOM" id="CLU_010568_1_0_1"/>
<comment type="catalytic activity">
    <reaction evidence="1">
        <text>S-ubiquitinyl-[E2 ubiquitin-conjugating enzyme]-L-cysteine + [acceptor protein]-L-lysine = [E2 ubiquitin-conjugating enzyme]-L-cysteine + N(6)-ubiquitinyl-[acceptor protein]-L-lysine.</text>
        <dbReference type="EC" id="2.3.2.27"/>
    </reaction>
</comment>
<proteinExistence type="predicted"/>
<sequence>MARPRGPDDAYACLSLLLLILLPAVTATPYSSLCSSPAETADLVVTGHHHQSHDDDELHLPLPSEGYFSGGGDLHFASENYRFRRSFSFFTLRASRTTNPAIHHLVAVVTLSGYRLGRHTNGSYSVSFHLDGYYSTEPASASAVLCMVGSGSRARDDGFGVVVLPDVVLRLRLPRPANLTRPFVTGSLEGPDFGTVTLVAYAEGDYKYGEAASCPAPPLAGAVRSASQVLDAAGLLSCNRIKELLRGSYALEYPAAGRASNGFPPVLRRHRSMHVSQMYCAHDGAVRAHMVLDDMAWWRPDGFLFHAAGAEALVADGFWDTSRSRLCFKACRPVRSTVRKSDCGIGMQFWFPAVWSIHDRSVVAGMIWNTSDDDTNKMSRVISVSRTGFRGNFSDIKYNYTRVEDAKKYYYSKPELSKERKGRFPGNYSYRDFDIYFHMMRQGGSGYASPVTLGSAIVDDGDGGRLMADYAFARHAVPEMNEQRLLNVSYEFDFQYRYVESSRAGNVSFTYESWRISAEGIYDTKAGSLCMLGCRVINGSSDCEILVTLQFASLDGVDNEDGEHGFGSISSLRKNKTDPLFFETLGIAPSVMIALQAAEEVSRLDMERIMLVSSMTLSCVFLLLQLRHTKKNPDALQATSVTMLAVLSLGYMIPLVLNFEAMFADDGGGDRGRNFVLLASGTRRLELALRASTMVAFVLQLRLLQLAWSEKLTTGVLSQSRDKDQWAAERSTLWVCLPLYIAGAVLIWIHHISDGHADQPTIGRVEFVLDVAPRRAPLSGDLVSYAGLIMDGFLLPQIVCNALSGSRVNAISPWFYVGGTVIRAAPHVYDGLRTRGYVQRWMPSYVDVYASPRDGLFGVAWDVAIPCGAAALAVLLFFQQRLGGDFLCRVKSRKPGGYERVDLDAST</sequence>
<reference evidence="14" key="3">
    <citation type="submission" date="2015-04" db="UniProtKB">
        <authorList>
            <consortium name="EnsemblPlants"/>
        </authorList>
    </citation>
    <scope>IDENTIFICATION</scope>
</reference>
<reference evidence="14 15" key="1">
    <citation type="submission" date="2012-08" db="EMBL/GenBank/DDBJ databases">
        <title>Oryza genome evolution.</title>
        <authorList>
            <person name="Wing R.A."/>
        </authorList>
    </citation>
    <scope>NUCLEOTIDE SEQUENCE</scope>
</reference>
<evidence type="ECO:0000256" key="3">
    <source>
        <dbReference type="ARBA" id="ARBA00004906"/>
    </source>
</evidence>
<keyword evidence="8 10" id="KW-1133">Transmembrane helix</keyword>
<protein>
    <recommendedName>
        <fullName evidence="4">RING-type E3 ubiquitin transferase</fullName>
        <ecNumber evidence="4">2.3.2.27</ecNumber>
    </recommendedName>
</protein>
<evidence type="ECO:0000259" key="13">
    <source>
        <dbReference type="Pfam" id="PF25333"/>
    </source>
</evidence>
<keyword evidence="6 10" id="KW-0812">Transmembrane</keyword>
<evidence type="ECO:0000256" key="6">
    <source>
        <dbReference type="ARBA" id="ARBA00022692"/>
    </source>
</evidence>
<feature type="signal peptide" evidence="11">
    <location>
        <begin position="1"/>
        <end position="27"/>
    </location>
</feature>
<feature type="transmembrane region" description="Helical" evidence="10">
    <location>
        <begin position="856"/>
        <end position="878"/>
    </location>
</feature>
<comment type="subcellular location">
    <subcellularLocation>
        <location evidence="2">Endomembrane system</location>
        <topology evidence="2">Multi-pass membrane protein</topology>
    </subcellularLocation>
</comment>
<feature type="transmembrane region" description="Helical" evidence="10">
    <location>
        <begin position="731"/>
        <end position="750"/>
    </location>
</feature>
<evidence type="ECO:0000313" key="15">
    <source>
        <dbReference type="Proteomes" id="UP000032180"/>
    </source>
</evidence>
<reference evidence="15" key="2">
    <citation type="submission" date="2013-12" db="EMBL/GenBank/DDBJ databases">
        <authorList>
            <person name="Yu Y."/>
            <person name="Lee S."/>
            <person name="de Baynast K."/>
            <person name="Wissotski M."/>
            <person name="Liu L."/>
            <person name="Talag J."/>
            <person name="Goicoechea J."/>
            <person name="Angelova A."/>
            <person name="Jetty R."/>
            <person name="Kudrna D."/>
            <person name="Golser W."/>
            <person name="Rivera L."/>
            <person name="Zhang J."/>
            <person name="Wing R."/>
        </authorList>
    </citation>
    <scope>NUCLEOTIDE SEQUENCE</scope>
</reference>
<evidence type="ECO:0000256" key="5">
    <source>
        <dbReference type="ARBA" id="ARBA00022679"/>
    </source>
</evidence>
<comment type="pathway">
    <text evidence="3">Protein modification; protein ubiquitination.</text>
</comment>
<evidence type="ECO:0000256" key="11">
    <source>
        <dbReference type="SAM" id="SignalP"/>
    </source>
</evidence>
<keyword evidence="11" id="KW-0732">Signal</keyword>
<dbReference type="Gramene" id="LPERR01G22610.1">
    <property type="protein sequence ID" value="LPERR01G22610.1"/>
    <property type="gene ID" value="LPERR01G22610"/>
</dbReference>
<evidence type="ECO:0000256" key="2">
    <source>
        <dbReference type="ARBA" id="ARBA00004127"/>
    </source>
</evidence>
<feature type="transmembrane region" description="Helical" evidence="10">
    <location>
        <begin position="638"/>
        <end position="657"/>
    </location>
</feature>
<keyword evidence="9 10" id="KW-0472">Membrane</keyword>
<evidence type="ECO:0000259" key="12">
    <source>
        <dbReference type="Pfam" id="PF11145"/>
    </source>
</evidence>
<organism evidence="14 15">
    <name type="scientific">Leersia perrieri</name>
    <dbReference type="NCBI Taxonomy" id="77586"/>
    <lineage>
        <taxon>Eukaryota</taxon>
        <taxon>Viridiplantae</taxon>
        <taxon>Streptophyta</taxon>
        <taxon>Embryophyta</taxon>
        <taxon>Tracheophyta</taxon>
        <taxon>Spermatophyta</taxon>
        <taxon>Magnoliopsida</taxon>
        <taxon>Liliopsida</taxon>
        <taxon>Poales</taxon>
        <taxon>Poaceae</taxon>
        <taxon>BOP clade</taxon>
        <taxon>Oryzoideae</taxon>
        <taxon>Oryzeae</taxon>
        <taxon>Oryzinae</taxon>
        <taxon>Leersia</taxon>
    </lineage>
</organism>
<accession>A0A0D9V440</accession>
<dbReference type="Pfam" id="PF25333">
    <property type="entry name" value="DUF2921_N"/>
    <property type="match status" value="3"/>
</dbReference>
<dbReference type="EnsemblPlants" id="LPERR01G22610.1">
    <property type="protein sequence ID" value="LPERR01G22610.1"/>
    <property type="gene ID" value="LPERR01G22610"/>
</dbReference>
<feature type="domain" description="DUF2921" evidence="13">
    <location>
        <begin position="304"/>
        <end position="375"/>
    </location>
</feature>
<dbReference type="STRING" id="77586.A0A0D9V440"/>
<dbReference type="PANTHER" id="PTHR33389">
    <property type="entry name" value="FAMILY PROTEIN, PUTATIVE (DUF2921)-RELATED"/>
    <property type="match status" value="1"/>
</dbReference>
<keyword evidence="15" id="KW-1185">Reference proteome</keyword>
<evidence type="ECO:0000256" key="10">
    <source>
        <dbReference type="SAM" id="Phobius"/>
    </source>
</evidence>
<feature type="domain" description="SWEET-like" evidence="12">
    <location>
        <begin position="599"/>
        <end position="887"/>
    </location>
</feature>
<name>A0A0D9V440_9ORYZ</name>
<keyword evidence="7" id="KW-0833">Ubl conjugation pathway</keyword>
<dbReference type="EC" id="2.3.2.27" evidence="4"/>
<keyword evidence="5" id="KW-0808">Transferase</keyword>
<feature type="domain" description="DUF2921" evidence="13">
    <location>
        <begin position="50"/>
        <end position="189"/>
    </location>
</feature>
<evidence type="ECO:0000313" key="14">
    <source>
        <dbReference type="EnsemblPlants" id="LPERR01G22610.1"/>
    </source>
</evidence>
<dbReference type="InterPro" id="IPR021319">
    <property type="entry name" value="DUF2921"/>
</dbReference>
<dbReference type="eggNOG" id="ENOG502QS79">
    <property type="taxonomic scope" value="Eukaryota"/>
</dbReference>
<evidence type="ECO:0000256" key="7">
    <source>
        <dbReference type="ARBA" id="ARBA00022786"/>
    </source>
</evidence>
<evidence type="ECO:0000256" key="8">
    <source>
        <dbReference type="ARBA" id="ARBA00022989"/>
    </source>
</evidence>
<dbReference type="GO" id="GO:0061630">
    <property type="term" value="F:ubiquitin protein ligase activity"/>
    <property type="evidence" value="ECO:0007669"/>
    <property type="project" value="UniProtKB-EC"/>
</dbReference>
<dbReference type="GO" id="GO:0012505">
    <property type="term" value="C:endomembrane system"/>
    <property type="evidence" value="ECO:0007669"/>
    <property type="project" value="UniProtKB-SubCell"/>
</dbReference>
<dbReference type="PANTHER" id="PTHR33389:SF18">
    <property type="entry name" value="OS01G0677900 PROTEIN"/>
    <property type="match status" value="1"/>
</dbReference>
<dbReference type="InterPro" id="IPR057425">
    <property type="entry name" value="DUF2921_N"/>
</dbReference>
<dbReference type="Pfam" id="PF11145">
    <property type="entry name" value="DUF2921"/>
    <property type="match status" value="1"/>
</dbReference>
<dbReference type="AlphaFoldDB" id="A0A0D9V440"/>
<evidence type="ECO:0000256" key="4">
    <source>
        <dbReference type="ARBA" id="ARBA00012483"/>
    </source>
</evidence>